<evidence type="ECO:0000256" key="1">
    <source>
        <dbReference type="SAM" id="Phobius"/>
    </source>
</evidence>
<organism evidence="2 3">
    <name type="scientific">Acinetobacter lwoffii</name>
    <dbReference type="NCBI Taxonomy" id="28090"/>
    <lineage>
        <taxon>Bacteria</taxon>
        <taxon>Pseudomonadati</taxon>
        <taxon>Pseudomonadota</taxon>
        <taxon>Gammaproteobacteria</taxon>
        <taxon>Moraxellales</taxon>
        <taxon>Moraxellaceae</taxon>
        <taxon>Acinetobacter</taxon>
    </lineage>
</organism>
<evidence type="ECO:0000313" key="3">
    <source>
        <dbReference type="Proteomes" id="UP001242129"/>
    </source>
</evidence>
<protein>
    <submittedName>
        <fullName evidence="2">Uncharacterized protein</fullName>
    </submittedName>
</protein>
<evidence type="ECO:0000313" key="2">
    <source>
        <dbReference type="EMBL" id="MDP1446857.1"/>
    </source>
</evidence>
<comment type="caution">
    <text evidence="2">The sequence shown here is derived from an EMBL/GenBank/DDBJ whole genome shotgun (WGS) entry which is preliminary data.</text>
</comment>
<accession>A0AAW8AU48</accession>
<keyword evidence="1" id="KW-0812">Transmembrane</keyword>
<proteinExistence type="predicted"/>
<dbReference type="RefSeq" id="WP_305157676.1">
    <property type="nucleotide sequence ID" value="NZ_JAUUUQ010000008.1"/>
</dbReference>
<dbReference type="EMBL" id="JAUUUS010000008">
    <property type="protein sequence ID" value="MDP1446857.1"/>
    <property type="molecule type" value="Genomic_DNA"/>
</dbReference>
<keyword evidence="1" id="KW-0472">Membrane</keyword>
<name>A0AAW8AU48_ACILW</name>
<dbReference type="AlphaFoldDB" id="A0AAW8AU48"/>
<reference evidence="2" key="1">
    <citation type="submission" date="2023-07" db="EMBL/GenBank/DDBJ databases">
        <title>Dynamics of blaOXA-23 gene transmission in Acinetobacter spp. from contaminated veterinary surfaces.</title>
        <authorList>
            <person name="Moreira Da Silva J."/>
            <person name="Menezes J."/>
            <person name="Fernandes L."/>
            <person name="Marques C."/>
            <person name="Amaral A."/>
            <person name="Timofte D."/>
            <person name="Pomba C."/>
        </authorList>
    </citation>
    <scope>NUCLEOTIDE SEQUENCE</scope>
    <source>
        <strain evidence="2">CMVB11Z4A1</strain>
    </source>
</reference>
<feature type="transmembrane region" description="Helical" evidence="1">
    <location>
        <begin position="29"/>
        <end position="62"/>
    </location>
</feature>
<keyword evidence="1" id="KW-1133">Transmembrane helix</keyword>
<sequence length="75" mass="8341">MQQHFVGVLILLILIMLLNLESGLGRILYLGVIVLCLGVLGLVFGTILLMIITFAFILYAAVKSIQEQHHLHTKI</sequence>
<gene>
    <name evidence="2" type="ORF">Q8G51_03145</name>
</gene>
<dbReference type="Proteomes" id="UP001242129">
    <property type="component" value="Unassembled WGS sequence"/>
</dbReference>